<dbReference type="InterPro" id="IPR002401">
    <property type="entry name" value="Cyt_P450_E_grp-I"/>
</dbReference>
<evidence type="ECO:0000256" key="14">
    <source>
        <dbReference type="ARBA" id="ARBA00023002"/>
    </source>
</evidence>
<dbReference type="KEGG" id="nve:5503241"/>
<evidence type="ECO:0000256" key="30">
    <source>
        <dbReference type="ARBA" id="ARBA00050991"/>
    </source>
</evidence>
<evidence type="ECO:0000256" key="35">
    <source>
        <dbReference type="ARBA" id="ARBA00051748"/>
    </source>
</evidence>
<dbReference type="SUPFAM" id="SSF48264">
    <property type="entry name" value="Cytochrome P450"/>
    <property type="match status" value="1"/>
</dbReference>
<dbReference type="HOGENOM" id="CLU_001570_5_1_1"/>
<evidence type="ECO:0000256" key="26">
    <source>
        <dbReference type="ARBA" id="ARBA00050139"/>
    </source>
</evidence>
<keyword evidence="15 46" id="KW-0408">Iron</keyword>
<keyword evidence="10 46" id="KW-0479">Metal-binding</keyword>
<comment type="catalytic activity">
    <reaction evidence="28">
        <text>(24S)-hydroxycholesterol + reduced [NADPH--hemoprotein reductase] + O2 = 24S,25-dihydroxycholesterol + oxidized [NADPH--hemoprotein reductase] + H2O + H(+)</text>
        <dbReference type="Rhea" id="RHEA:46384"/>
        <dbReference type="Rhea" id="RHEA-COMP:11964"/>
        <dbReference type="Rhea" id="RHEA-COMP:11965"/>
        <dbReference type="ChEBI" id="CHEBI:15377"/>
        <dbReference type="ChEBI" id="CHEBI:15378"/>
        <dbReference type="ChEBI" id="CHEBI:15379"/>
        <dbReference type="ChEBI" id="CHEBI:34310"/>
        <dbReference type="ChEBI" id="CHEBI:57618"/>
        <dbReference type="ChEBI" id="CHEBI:58210"/>
        <dbReference type="ChEBI" id="CHEBI:86074"/>
    </reaction>
    <physiologicalReaction direction="left-to-right" evidence="28">
        <dbReference type="Rhea" id="RHEA:46385"/>
    </physiologicalReaction>
</comment>
<evidence type="ECO:0000256" key="3">
    <source>
        <dbReference type="ARBA" id="ARBA00004279"/>
    </source>
</evidence>
<keyword evidence="12" id="KW-0492">Microsome</keyword>
<proteinExistence type="inferred from homology"/>
<gene>
    <name evidence="48" type="ORF">NEMVEDRAFT_v1g236002</name>
</gene>
<keyword evidence="19 47" id="KW-0472">Membrane</keyword>
<dbReference type="GO" id="GO:0033781">
    <property type="term" value="F:cholesterol 24-hydroxylase activity"/>
    <property type="evidence" value="ECO:0000318"/>
    <property type="project" value="GO_Central"/>
</dbReference>
<dbReference type="Pfam" id="PF00067">
    <property type="entry name" value="p450"/>
    <property type="match status" value="1"/>
</dbReference>
<dbReference type="PANTHER" id="PTHR24293">
    <property type="entry name" value="CYTOCHROME P450 FAMILY 46 SUBFAMILY A"/>
    <property type="match status" value="1"/>
</dbReference>
<evidence type="ECO:0000256" key="16">
    <source>
        <dbReference type="ARBA" id="ARBA00023018"/>
    </source>
</evidence>
<keyword evidence="20" id="KW-1207">Sterol metabolism</keyword>
<evidence type="ECO:0000256" key="8">
    <source>
        <dbReference type="ARBA" id="ARBA00022617"/>
    </source>
</evidence>
<dbReference type="PRINTS" id="PR00385">
    <property type="entry name" value="P450"/>
</dbReference>
<comment type="function">
    <text evidence="40">P450 monooxygenase that plays a major role in cholesterol homeostasis in the brain. Primarily catalyzes the hydroxylation (with S stereochemistry) at C-24 of cholesterol side chain, triggering cholesterol diffusion out of neurons and its further degradation. By promoting constant cholesterol elimination in neurons, may activate the mevalonate pathway and coordinate the synthesis of new cholesterol and nonsterol isoprenoids involved in synaptic activity and learning. Further hydroxylates cholesterol derivatives and hormone steroids on both the ring and side chain of these molecules, converting them into active oxysterols involved in lipid signaling and biosynthesis. Acts as an epoxidase converting cholesta-5,24-dien-3beta-ol/desmosterol into (24S),25-epoxycholesterol, an abundant lipid ligand of nuclear NR1H2 and NR1H3 receptors shown to promote neurogenesis in developing brain. May also catalyze the oxidative metabolism of xenobiotics, such as clotrimazole.</text>
</comment>
<keyword evidence="9 47" id="KW-0812">Transmembrane</keyword>
<evidence type="ECO:0000256" key="17">
    <source>
        <dbReference type="ARBA" id="ARBA00023033"/>
    </source>
</evidence>
<dbReference type="PANTHER" id="PTHR24293:SF0">
    <property type="entry name" value="CYP46A1 PROTEIN-RELATED"/>
    <property type="match status" value="1"/>
</dbReference>
<evidence type="ECO:0000256" key="21">
    <source>
        <dbReference type="ARBA" id="ARBA00023221"/>
    </source>
</evidence>
<evidence type="ECO:0000256" key="44">
    <source>
        <dbReference type="ARBA" id="ARBA00079170"/>
    </source>
</evidence>
<keyword evidence="22" id="KW-0966">Cell projection</keyword>
<dbReference type="STRING" id="45351.A7SVN8"/>
<dbReference type="Proteomes" id="UP000001593">
    <property type="component" value="Unassembled WGS sequence"/>
</dbReference>
<keyword evidence="21" id="KW-0753">Steroid metabolism</keyword>
<keyword evidence="13 47" id="KW-1133">Transmembrane helix</keyword>
<dbReference type="GO" id="GO:0005506">
    <property type="term" value="F:iron ion binding"/>
    <property type="evidence" value="ECO:0007669"/>
    <property type="project" value="InterPro"/>
</dbReference>
<keyword evidence="17" id="KW-0503">Monooxygenase</keyword>
<keyword evidence="16" id="KW-0770">Synapse</keyword>
<evidence type="ECO:0000256" key="31">
    <source>
        <dbReference type="ARBA" id="ARBA00051188"/>
    </source>
</evidence>
<comment type="catalytic activity">
    <reaction evidence="35">
        <text>cholestanol + reduced [NADPH--hemoprotein reductase] + O2 = (24S)-hydroxycholestanol + oxidized [NADPH--hemoprotein reductase] + H2O + H(+)</text>
        <dbReference type="Rhea" id="RHEA:53808"/>
        <dbReference type="Rhea" id="RHEA-COMP:11964"/>
        <dbReference type="Rhea" id="RHEA-COMP:11965"/>
        <dbReference type="ChEBI" id="CHEBI:15377"/>
        <dbReference type="ChEBI" id="CHEBI:15378"/>
        <dbReference type="ChEBI" id="CHEBI:15379"/>
        <dbReference type="ChEBI" id="CHEBI:57618"/>
        <dbReference type="ChEBI" id="CHEBI:58210"/>
        <dbReference type="ChEBI" id="CHEBI:86570"/>
        <dbReference type="ChEBI" id="CHEBI:137687"/>
    </reaction>
    <physiologicalReaction direction="left-to-right" evidence="35">
        <dbReference type="Rhea" id="RHEA:53809"/>
    </physiologicalReaction>
</comment>
<evidence type="ECO:0000256" key="34">
    <source>
        <dbReference type="ARBA" id="ARBA00051606"/>
    </source>
</evidence>
<dbReference type="InterPro" id="IPR039983">
    <property type="entry name" value="CYP46A1"/>
</dbReference>
<comment type="subcellular location">
    <subcellularLocation>
        <location evidence="3">Cell projection</location>
        <location evidence="3">Dendrite</location>
    </subcellularLocation>
    <subcellularLocation>
        <location evidence="4">Endoplasmic reticulum membrane</location>
        <topology evidence="4">Single-pass membrane protein</topology>
    </subcellularLocation>
    <subcellularLocation>
        <location evidence="2">Microsome membrane</location>
        <topology evidence="2">Single-pass membrane protein</topology>
    </subcellularLocation>
    <subcellularLocation>
        <location evidence="24">Postsynapse</location>
    </subcellularLocation>
    <subcellularLocation>
        <location evidence="23">Presynapse</location>
    </subcellularLocation>
</comment>
<evidence type="ECO:0000256" key="23">
    <source>
        <dbReference type="ARBA" id="ARBA00034106"/>
    </source>
</evidence>
<comment type="catalytic activity">
    <reaction evidence="38">
        <text>progesterone + reduced [NADPH--hemoprotein reductase] + O2 = 17alpha-hydroxyprogesterone + oxidized [NADPH--hemoprotein reductase] + H2O + H(+)</text>
        <dbReference type="Rhea" id="RHEA:46308"/>
        <dbReference type="Rhea" id="RHEA-COMP:11964"/>
        <dbReference type="Rhea" id="RHEA-COMP:11965"/>
        <dbReference type="ChEBI" id="CHEBI:15377"/>
        <dbReference type="ChEBI" id="CHEBI:15378"/>
        <dbReference type="ChEBI" id="CHEBI:15379"/>
        <dbReference type="ChEBI" id="CHEBI:17026"/>
        <dbReference type="ChEBI" id="CHEBI:17252"/>
        <dbReference type="ChEBI" id="CHEBI:57618"/>
        <dbReference type="ChEBI" id="CHEBI:58210"/>
    </reaction>
    <physiologicalReaction direction="left-to-right" evidence="38">
        <dbReference type="Rhea" id="RHEA:46309"/>
    </physiologicalReaction>
</comment>
<feature type="binding site" description="axial binding residue" evidence="46">
    <location>
        <position position="455"/>
    </location>
    <ligand>
        <name>heme</name>
        <dbReference type="ChEBI" id="CHEBI:30413"/>
    </ligand>
    <ligandPart>
        <name>Fe</name>
        <dbReference type="ChEBI" id="CHEBI:18248"/>
    </ligandPart>
</feature>
<comment type="catalytic activity">
    <reaction evidence="36">
        <text>(24S)-hydroxycholesterol + reduced [NADPH--hemoprotein reductase] + O2 = (24S,25R)-24,26-dihydroxycholesterol + oxidized [NADPH--hemoprotein reductase] + H2O + H(+)</text>
        <dbReference type="Rhea" id="RHEA:46388"/>
        <dbReference type="Rhea" id="RHEA-COMP:11964"/>
        <dbReference type="Rhea" id="RHEA-COMP:11965"/>
        <dbReference type="ChEBI" id="CHEBI:15377"/>
        <dbReference type="ChEBI" id="CHEBI:15378"/>
        <dbReference type="ChEBI" id="CHEBI:15379"/>
        <dbReference type="ChEBI" id="CHEBI:34310"/>
        <dbReference type="ChEBI" id="CHEBI:57618"/>
        <dbReference type="ChEBI" id="CHEBI:58210"/>
        <dbReference type="ChEBI" id="CHEBI:86165"/>
    </reaction>
    <physiologicalReaction direction="left-to-right" evidence="36">
        <dbReference type="Rhea" id="RHEA:46389"/>
    </physiologicalReaction>
</comment>
<comment type="pathway">
    <text evidence="25">Steroid metabolism; cholesterol degradation.</text>
</comment>
<evidence type="ECO:0000256" key="12">
    <source>
        <dbReference type="ARBA" id="ARBA00022848"/>
    </source>
</evidence>
<evidence type="ECO:0000256" key="28">
    <source>
        <dbReference type="ARBA" id="ARBA00050430"/>
    </source>
</evidence>
<evidence type="ECO:0000256" key="24">
    <source>
        <dbReference type="ARBA" id="ARBA00034110"/>
    </source>
</evidence>
<evidence type="ECO:0000256" key="36">
    <source>
        <dbReference type="ARBA" id="ARBA00051763"/>
    </source>
</evidence>
<comment type="cofactor">
    <cofactor evidence="1 46">
        <name>heme</name>
        <dbReference type="ChEBI" id="CHEBI:30413"/>
    </cofactor>
</comment>
<dbReference type="OrthoDB" id="1470350at2759"/>
<evidence type="ECO:0000256" key="6">
    <source>
        <dbReference type="ARBA" id="ARBA00010617"/>
    </source>
</evidence>
<dbReference type="Gene3D" id="1.10.630.10">
    <property type="entry name" value="Cytochrome P450"/>
    <property type="match status" value="1"/>
</dbReference>
<comment type="catalytic activity">
    <reaction evidence="26">
        <text>desmosterol + reduced [NADPH--hemoprotein reductase] + O2 = (24Z),26-hydroxydesmosterol + oxidized [NADPH--hemoprotein reductase] + H2O + H(+)</text>
        <dbReference type="Rhea" id="RHEA:53236"/>
        <dbReference type="Rhea" id="RHEA-COMP:11964"/>
        <dbReference type="Rhea" id="RHEA-COMP:11965"/>
        <dbReference type="ChEBI" id="CHEBI:15377"/>
        <dbReference type="ChEBI" id="CHEBI:15378"/>
        <dbReference type="ChEBI" id="CHEBI:15379"/>
        <dbReference type="ChEBI" id="CHEBI:17737"/>
        <dbReference type="ChEBI" id="CHEBI:57618"/>
        <dbReference type="ChEBI" id="CHEBI:58210"/>
        <dbReference type="ChEBI" id="CHEBI:137053"/>
    </reaction>
    <physiologicalReaction direction="left-to-right" evidence="26">
        <dbReference type="Rhea" id="RHEA:53237"/>
    </physiologicalReaction>
</comment>
<comment type="catalytic activity">
    <reaction evidence="37">
        <text>7-dehydrocholesterol + reduced [NADPH--hemoprotein reductase] + O2 = cholesta-5,7-dien-3beta,24S-diol + oxidized [NADPH--hemoprotein reductase] + H2O + H(+)</text>
        <dbReference type="Rhea" id="RHEA:53244"/>
        <dbReference type="Rhea" id="RHEA-COMP:11964"/>
        <dbReference type="Rhea" id="RHEA-COMP:11965"/>
        <dbReference type="ChEBI" id="CHEBI:15377"/>
        <dbReference type="ChEBI" id="CHEBI:15378"/>
        <dbReference type="ChEBI" id="CHEBI:15379"/>
        <dbReference type="ChEBI" id="CHEBI:17759"/>
        <dbReference type="ChEBI" id="CHEBI:57618"/>
        <dbReference type="ChEBI" id="CHEBI:58210"/>
        <dbReference type="ChEBI" id="CHEBI:137061"/>
    </reaction>
    <physiologicalReaction direction="left-to-right" evidence="37">
        <dbReference type="Rhea" id="RHEA:53245"/>
    </physiologicalReaction>
</comment>
<dbReference type="EMBL" id="DS469840">
    <property type="protein sequence ID" value="EDO32230.1"/>
    <property type="molecule type" value="Genomic_DNA"/>
</dbReference>
<dbReference type="AlphaFoldDB" id="A7SVN8"/>
<evidence type="ECO:0000313" key="48">
    <source>
        <dbReference type="EMBL" id="EDO32230.1"/>
    </source>
</evidence>
<name>A7SVN8_NEMVE</name>
<evidence type="ECO:0000256" key="25">
    <source>
        <dbReference type="ARBA" id="ARBA00049645"/>
    </source>
</evidence>
<comment type="catalytic activity">
    <reaction evidence="31">
        <text>testosterone + reduced [NADPH--hemoprotein reductase] + O2 = 16beta,17beta-dihydroxyandrost-4-en-3-one + oxidized [NADPH--hemoprotein reductase] + H2O + H(+)</text>
        <dbReference type="Rhea" id="RHEA:46304"/>
        <dbReference type="Rhea" id="RHEA-COMP:11964"/>
        <dbReference type="Rhea" id="RHEA-COMP:11965"/>
        <dbReference type="ChEBI" id="CHEBI:15377"/>
        <dbReference type="ChEBI" id="CHEBI:15378"/>
        <dbReference type="ChEBI" id="CHEBI:15379"/>
        <dbReference type="ChEBI" id="CHEBI:17347"/>
        <dbReference type="ChEBI" id="CHEBI:57618"/>
        <dbReference type="ChEBI" id="CHEBI:58210"/>
        <dbReference type="ChEBI" id="CHEBI:83027"/>
    </reaction>
    <physiologicalReaction direction="left-to-right" evidence="31">
        <dbReference type="Rhea" id="RHEA:46305"/>
    </physiologicalReaction>
</comment>
<evidence type="ECO:0000256" key="10">
    <source>
        <dbReference type="ARBA" id="ARBA00022723"/>
    </source>
</evidence>
<dbReference type="EC" id="1.14.14.25" evidence="41"/>
<dbReference type="PhylomeDB" id="A7SVN8"/>
<evidence type="ECO:0000256" key="43">
    <source>
        <dbReference type="ARBA" id="ARBA00077287"/>
    </source>
</evidence>
<evidence type="ECO:0000256" key="47">
    <source>
        <dbReference type="SAM" id="Phobius"/>
    </source>
</evidence>
<evidence type="ECO:0000256" key="45">
    <source>
        <dbReference type="ARBA" id="ARBA00080170"/>
    </source>
</evidence>
<evidence type="ECO:0000256" key="27">
    <source>
        <dbReference type="ARBA" id="ARBA00050344"/>
    </source>
</evidence>
<dbReference type="GO" id="GO:0030425">
    <property type="term" value="C:dendrite"/>
    <property type="evidence" value="ECO:0007669"/>
    <property type="project" value="UniProtKB-SubCell"/>
</dbReference>
<keyword evidence="18" id="KW-0443">Lipid metabolism</keyword>
<organism evidence="48 49">
    <name type="scientific">Nematostella vectensis</name>
    <name type="common">Starlet sea anemone</name>
    <dbReference type="NCBI Taxonomy" id="45351"/>
    <lineage>
        <taxon>Eukaryota</taxon>
        <taxon>Metazoa</taxon>
        <taxon>Cnidaria</taxon>
        <taxon>Anthozoa</taxon>
        <taxon>Hexacorallia</taxon>
        <taxon>Actiniaria</taxon>
        <taxon>Edwardsiidae</taxon>
        <taxon>Nematostella</taxon>
    </lineage>
</organism>
<evidence type="ECO:0000256" key="46">
    <source>
        <dbReference type="PIRSR" id="PIRSR602401-1"/>
    </source>
</evidence>
<evidence type="ECO:0000256" key="20">
    <source>
        <dbReference type="ARBA" id="ARBA00023166"/>
    </source>
</evidence>
<evidence type="ECO:0000256" key="22">
    <source>
        <dbReference type="ARBA" id="ARBA00023273"/>
    </source>
</evidence>
<dbReference type="InterPro" id="IPR036396">
    <property type="entry name" value="Cyt_P450_sf"/>
</dbReference>
<comment type="catalytic activity">
    <reaction evidence="33">
        <text>4beta-hydroxycholesterol + reduced [NADPH--hemoprotein reductase] + O2 = 4beta,24S-dihydroxycholesterol + oxidized [NADPH--hemoprotein reductase] + H2O + H(+)</text>
        <dbReference type="Rhea" id="RHEA:46392"/>
        <dbReference type="Rhea" id="RHEA-COMP:11964"/>
        <dbReference type="Rhea" id="RHEA-COMP:11965"/>
        <dbReference type="ChEBI" id="CHEBI:15377"/>
        <dbReference type="ChEBI" id="CHEBI:15378"/>
        <dbReference type="ChEBI" id="CHEBI:15379"/>
        <dbReference type="ChEBI" id="CHEBI:57618"/>
        <dbReference type="ChEBI" id="CHEBI:58210"/>
        <dbReference type="ChEBI" id="CHEBI:85778"/>
        <dbReference type="ChEBI" id="CHEBI:86087"/>
    </reaction>
    <physiologicalReaction direction="left-to-right" evidence="33">
        <dbReference type="Rhea" id="RHEA:46393"/>
    </physiologicalReaction>
</comment>
<evidence type="ECO:0000256" key="4">
    <source>
        <dbReference type="ARBA" id="ARBA00004389"/>
    </source>
</evidence>
<keyword evidence="11" id="KW-0256">Endoplasmic reticulum</keyword>
<evidence type="ECO:0000256" key="1">
    <source>
        <dbReference type="ARBA" id="ARBA00001971"/>
    </source>
</evidence>
<evidence type="ECO:0000256" key="19">
    <source>
        <dbReference type="ARBA" id="ARBA00023136"/>
    </source>
</evidence>
<dbReference type="FunFam" id="1.10.630.10:FF:000031">
    <property type="entry name" value="cholesterol 24-hydroxylase isoform X2"/>
    <property type="match status" value="1"/>
</dbReference>
<evidence type="ECO:0000256" key="5">
    <source>
        <dbReference type="ARBA" id="ARBA00005108"/>
    </source>
</evidence>
<dbReference type="PRINTS" id="PR00463">
    <property type="entry name" value="EP450I"/>
</dbReference>
<accession>A7SVN8</accession>
<sequence length="507" mass="57896">MIPFIEEYVSLQAFAIISLGLLSTPLTGFLAYCLYLFYVHCQYAHIPGPKRDSFFAGNVPSIQYEINVKKRGICELWSEWYNQFGGAHIFWVYHVPVLVLGHPDDVKKVLVTWNLPKASRLYKTISYCYGERFAGEGVLTELDHEVWKRKRALLNHAFHRKYLRNLMQAFNESSNEFLKRIGSLADGKTEVRMADEFAKVTLDVIGKVGFNIDVNSIGDENSPFPSAITTALDGLQKGMRNPFWKFKFWTFSYQEKVKSAIRFLRKFGQSVIMERNTAIIEGLESPKDILAHILQMGKENADYTLENMTDDFITFFVAGQETTSNQLSFTLMEILGDSSIENKICNEVDDVLGSRQYVEYQDLGKLEYVGMTLKEGLRLHPPITGTQRILPFRETLGGYNIPANTPVSVVYQITHCLEEFWENPLVFDPERFSSKNKSAISTTSFLPFCTGPRTCIGKTLAEFEAKLLLARLLQEFKLKLVPGQTKQILEQLTVRPRDGVICTITRR</sequence>
<dbReference type="GO" id="GO:0098794">
    <property type="term" value="C:postsynapse"/>
    <property type="evidence" value="ECO:0007669"/>
    <property type="project" value="UniProtKB-SubCell"/>
</dbReference>
<evidence type="ECO:0000256" key="13">
    <source>
        <dbReference type="ARBA" id="ARBA00022989"/>
    </source>
</evidence>
<evidence type="ECO:0000313" key="49">
    <source>
        <dbReference type="Proteomes" id="UP000001593"/>
    </source>
</evidence>
<dbReference type="GO" id="GO:0006707">
    <property type="term" value="P:cholesterol catabolic process"/>
    <property type="evidence" value="ECO:0000318"/>
    <property type="project" value="GO_Central"/>
</dbReference>
<dbReference type="CDD" id="cd20613">
    <property type="entry name" value="CYP46A1-like"/>
    <property type="match status" value="1"/>
</dbReference>
<evidence type="ECO:0000256" key="2">
    <source>
        <dbReference type="ARBA" id="ARBA00004111"/>
    </source>
</evidence>
<dbReference type="InParanoid" id="A7SVN8"/>
<comment type="pathway">
    <text evidence="5">Lipid metabolism; C21-steroid hormone metabolism.</text>
</comment>
<evidence type="ECO:0000256" key="42">
    <source>
        <dbReference type="ARBA" id="ARBA00068948"/>
    </source>
</evidence>
<evidence type="ECO:0000256" key="15">
    <source>
        <dbReference type="ARBA" id="ARBA00023004"/>
    </source>
</evidence>
<keyword evidence="14" id="KW-0560">Oxidoreductase</keyword>
<evidence type="ECO:0000256" key="11">
    <source>
        <dbReference type="ARBA" id="ARBA00022824"/>
    </source>
</evidence>
<protein>
    <recommendedName>
        <fullName evidence="42">Cholesterol 24-hydroxylase</fullName>
        <ecNumber evidence="41">1.14.14.25</ecNumber>
    </recommendedName>
    <alternativeName>
        <fullName evidence="44">Cholesterol 24-monooxygenase</fullName>
    </alternativeName>
    <alternativeName>
        <fullName evidence="43">Cholesterol 24S-hydroxylase</fullName>
    </alternativeName>
    <alternativeName>
        <fullName evidence="45">Cytochrome P450 46A1</fullName>
    </alternativeName>
</protein>
<comment type="catalytic activity">
    <reaction evidence="39">
        <text>desmosterol + reduced [NADPH--hemoprotein reductase] + O2 = (24S)-25-epoxycholesterol + oxidized [NADPH--hemoprotein reductase] + H2O + H(+)</text>
        <dbReference type="Rhea" id="RHEA:53232"/>
        <dbReference type="Rhea" id="RHEA-COMP:11964"/>
        <dbReference type="Rhea" id="RHEA-COMP:11965"/>
        <dbReference type="ChEBI" id="CHEBI:15377"/>
        <dbReference type="ChEBI" id="CHEBI:15378"/>
        <dbReference type="ChEBI" id="CHEBI:15379"/>
        <dbReference type="ChEBI" id="CHEBI:17737"/>
        <dbReference type="ChEBI" id="CHEBI:41633"/>
        <dbReference type="ChEBI" id="CHEBI:57618"/>
        <dbReference type="ChEBI" id="CHEBI:58210"/>
    </reaction>
    <physiologicalReaction direction="left-to-right" evidence="39">
        <dbReference type="Rhea" id="RHEA:53233"/>
    </physiologicalReaction>
</comment>
<evidence type="ECO:0000256" key="18">
    <source>
        <dbReference type="ARBA" id="ARBA00023098"/>
    </source>
</evidence>
<keyword evidence="7" id="KW-0153">Cholesterol metabolism</keyword>
<comment type="catalytic activity">
    <reaction evidence="34">
        <text>7alpha-hydroxycholesterol + reduced [NADPH--hemoprotein reductase] + O2 = (24S)-7alpha-dihydroxycholesterol + oxidized [NADPH--hemoprotein reductase] + H2O + H(+)</text>
        <dbReference type="Rhea" id="RHEA:46380"/>
        <dbReference type="Rhea" id="RHEA-COMP:11964"/>
        <dbReference type="Rhea" id="RHEA-COMP:11965"/>
        <dbReference type="ChEBI" id="CHEBI:15377"/>
        <dbReference type="ChEBI" id="CHEBI:15378"/>
        <dbReference type="ChEBI" id="CHEBI:15379"/>
        <dbReference type="ChEBI" id="CHEBI:17500"/>
        <dbReference type="ChEBI" id="CHEBI:37640"/>
        <dbReference type="ChEBI" id="CHEBI:57618"/>
        <dbReference type="ChEBI" id="CHEBI:58210"/>
    </reaction>
    <physiologicalReaction direction="left-to-right" evidence="34">
        <dbReference type="Rhea" id="RHEA:46381"/>
    </physiologicalReaction>
</comment>
<feature type="transmembrane region" description="Helical" evidence="47">
    <location>
        <begin position="12"/>
        <end position="38"/>
    </location>
</feature>
<evidence type="ECO:0000256" key="40">
    <source>
        <dbReference type="ARBA" id="ARBA00054645"/>
    </source>
</evidence>
<evidence type="ECO:0000256" key="7">
    <source>
        <dbReference type="ARBA" id="ARBA00022548"/>
    </source>
</evidence>
<comment type="similarity">
    <text evidence="6">Belongs to the cytochrome P450 family.</text>
</comment>
<dbReference type="InterPro" id="IPR001128">
    <property type="entry name" value="Cyt_P450"/>
</dbReference>
<evidence type="ECO:0000256" key="29">
    <source>
        <dbReference type="ARBA" id="ARBA00050696"/>
    </source>
</evidence>
<evidence type="ECO:0000256" key="41">
    <source>
        <dbReference type="ARBA" id="ARBA00066440"/>
    </source>
</evidence>
<evidence type="ECO:0000256" key="9">
    <source>
        <dbReference type="ARBA" id="ARBA00022692"/>
    </source>
</evidence>
<reference evidence="48 49" key="1">
    <citation type="journal article" date="2007" name="Science">
        <title>Sea anemone genome reveals ancestral eumetazoan gene repertoire and genomic organization.</title>
        <authorList>
            <person name="Putnam N.H."/>
            <person name="Srivastava M."/>
            <person name="Hellsten U."/>
            <person name="Dirks B."/>
            <person name="Chapman J."/>
            <person name="Salamov A."/>
            <person name="Terry A."/>
            <person name="Shapiro H."/>
            <person name="Lindquist E."/>
            <person name="Kapitonov V.V."/>
            <person name="Jurka J."/>
            <person name="Genikhovich G."/>
            <person name="Grigoriev I.V."/>
            <person name="Lucas S.M."/>
            <person name="Steele R.E."/>
            <person name="Finnerty J.R."/>
            <person name="Technau U."/>
            <person name="Martindale M.Q."/>
            <person name="Rokhsar D.S."/>
        </authorList>
    </citation>
    <scope>NUCLEOTIDE SEQUENCE [LARGE SCALE GENOMIC DNA]</scope>
    <source>
        <strain evidence="49">CH2 X CH6</strain>
    </source>
</reference>
<keyword evidence="49" id="KW-1185">Reference proteome</keyword>
<comment type="catalytic activity">
    <reaction evidence="30">
        <text>cholesterol + reduced [NADPH--hemoprotein reductase] + O2 = (24S)-hydroxycholesterol + oxidized [NADPH--hemoprotein reductase] + H2O + H(+)</text>
        <dbReference type="Rhea" id="RHEA:22716"/>
        <dbReference type="Rhea" id="RHEA-COMP:11964"/>
        <dbReference type="Rhea" id="RHEA-COMP:11965"/>
        <dbReference type="ChEBI" id="CHEBI:15377"/>
        <dbReference type="ChEBI" id="CHEBI:15378"/>
        <dbReference type="ChEBI" id="CHEBI:15379"/>
        <dbReference type="ChEBI" id="CHEBI:16113"/>
        <dbReference type="ChEBI" id="CHEBI:34310"/>
        <dbReference type="ChEBI" id="CHEBI:57618"/>
        <dbReference type="ChEBI" id="CHEBI:58210"/>
        <dbReference type="EC" id="1.14.14.25"/>
    </reaction>
    <physiologicalReaction direction="left-to-right" evidence="30">
        <dbReference type="Rhea" id="RHEA:22717"/>
    </physiologicalReaction>
</comment>
<dbReference type="GO" id="GO:0005789">
    <property type="term" value="C:endoplasmic reticulum membrane"/>
    <property type="evidence" value="ECO:0007669"/>
    <property type="project" value="UniProtKB-SubCell"/>
</dbReference>
<evidence type="ECO:0000256" key="32">
    <source>
        <dbReference type="ARBA" id="ARBA00051503"/>
    </source>
</evidence>
<dbReference type="GO" id="GO:0020037">
    <property type="term" value="F:heme binding"/>
    <property type="evidence" value="ECO:0000318"/>
    <property type="project" value="GO_Central"/>
</dbReference>
<comment type="catalytic activity">
    <reaction evidence="29">
        <text>7-dehydrocholesterol + reduced [NADPH--hemoprotein reductase] + O2 = cholesta-5,7-dien-3beta,25-diol + oxidized [NADPH--hemoprotein reductase] + H2O + H(+)</text>
        <dbReference type="Rhea" id="RHEA:53240"/>
        <dbReference type="Rhea" id="RHEA-COMP:11964"/>
        <dbReference type="Rhea" id="RHEA-COMP:11965"/>
        <dbReference type="ChEBI" id="CHEBI:15377"/>
        <dbReference type="ChEBI" id="CHEBI:15378"/>
        <dbReference type="ChEBI" id="CHEBI:15379"/>
        <dbReference type="ChEBI" id="CHEBI:17759"/>
        <dbReference type="ChEBI" id="CHEBI:57618"/>
        <dbReference type="ChEBI" id="CHEBI:58210"/>
        <dbReference type="ChEBI" id="CHEBI:137057"/>
    </reaction>
    <physiologicalReaction direction="left-to-right" evidence="29">
        <dbReference type="Rhea" id="RHEA:53241"/>
    </physiologicalReaction>
</comment>
<evidence type="ECO:0000256" key="33">
    <source>
        <dbReference type="ARBA" id="ARBA00051527"/>
    </source>
</evidence>
<dbReference type="OMA" id="QSMMMKE"/>
<evidence type="ECO:0000256" key="38">
    <source>
        <dbReference type="ARBA" id="ARBA00052074"/>
    </source>
</evidence>
<dbReference type="eggNOG" id="KOG0157">
    <property type="taxonomic scope" value="Eukaryota"/>
</dbReference>
<evidence type="ECO:0000256" key="37">
    <source>
        <dbReference type="ARBA" id="ARBA00051817"/>
    </source>
</evidence>
<evidence type="ECO:0000256" key="39">
    <source>
        <dbReference type="ARBA" id="ARBA00052870"/>
    </source>
</evidence>
<comment type="catalytic activity">
    <reaction evidence="32">
        <text>testosterone + reduced [NADPH--hemoprotein reductase] + O2 = 6beta,17beta-dihydroxyandrost-4-en-3-one + oxidized [NADPH--hemoprotein reductase] + H2O + H(+)</text>
        <dbReference type="Rhea" id="RHEA:46296"/>
        <dbReference type="Rhea" id="RHEA-COMP:11964"/>
        <dbReference type="Rhea" id="RHEA-COMP:11965"/>
        <dbReference type="ChEBI" id="CHEBI:15377"/>
        <dbReference type="ChEBI" id="CHEBI:15378"/>
        <dbReference type="ChEBI" id="CHEBI:15379"/>
        <dbReference type="ChEBI" id="CHEBI:17347"/>
        <dbReference type="ChEBI" id="CHEBI:34477"/>
        <dbReference type="ChEBI" id="CHEBI:57618"/>
        <dbReference type="ChEBI" id="CHEBI:58210"/>
    </reaction>
    <physiologicalReaction direction="left-to-right" evidence="32">
        <dbReference type="Rhea" id="RHEA:46297"/>
    </physiologicalReaction>
</comment>
<comment type="catalytic activity">
    <reaction evidence="27">
        <text>testosterone + reduced [NADPH--hemoprotein reductase] + O2 = 2-hydroxytestosterone + oxidized [NADPH--hemoprotein reductase] + H2O + H(+)</text>
        <dbReference type="Rhea" id="RHEA:46300"/>
        <dbReference type="Rhea" id="RHEA-COMP:11964"/>
        <dbReference type="Rhea" id="RHEA-COMP:11965"/>
        <dbReference type="ChEBI" id="CHEBI:15377"/>
        <dbReference type="ChEBI" id="CHEBI:15378"/>
        <dbReference type="ChEBI" id="CHEBI:15379"/>
        <dbReference type="ChEBI" id="CHEBI:17347"/>
        <dbReference type="ChEBI" id="CHEBI:57618"/>
        <dbReference type="ChEBI" id="CHEBI:58210"/>
        <dbReference type="ChEBI" id="CHEBI:86013"/>
    </reaction>
    <physiologicalReaction direction="left-to-right" evidence="27">
        <dbReference type="Rhea" id="RHEA:46301"/>
    </physiologicalReaction>
</comment>
<dbReference type="GO" id="GO:0098793">
    <property type="term" value="C:presynapse"/>
    <property type="evidence" value="ECO:0007669"/>
    <property type="project" value="UniProtKB-SubCell"/>
</dbReference>
<keyword evidence="8 46" id="KW-0349">Heme</keyword>